<reference evidence="1" key="2">
    <citation type="journal article" date="2021" name="Microbiome">
        <title>Successional dynamics and alternative stable states in a saline activated sludge microbial community over 9 years.</title>
        <authorList>
            <person name="Wang Y."/>
            <person name="Ye J."/>
            <person name="Ju F."/>
            <person name="Liu L."/>
            <person name="Boyd J.A."/>
            <person name="Deng Y."/>
            <person name="Parks D.H."/>
            <person name="Jiang X."/>
            <person name="Yin X."/>
            <person name="Woodcroft B.J."/>
            <person name="Tyson G.W."/>
            <person name="Hugenholtz P."/>
            <person name="Polz M.F."/>
            <person name="Zhang T."/>
        </authorList>
    </citation>
    <scope>NUCLEOTIDE SEQUENCE</scope>
    <source>
        <strain evidence="1">HKST-UBA01</strain>
    </source>
</reference>
<name>A0A956RT77_UNCEI</name>
<dbReference type="AlphaFoldDB" id="A0A956RT77"/>
<proteinExistence type="predicted"/>
<evidence type="ECO:0000313" key="1">
    <source>
        <dbReference type="EMBL" id="MCA9730244.1"/>
    </source>
</evidence>
<comment type="caution">
    <text evidence="1">The sequence shown here is derived from an EMBL/GenBank/DDBJ whole genome shotgun (WGS) entry which is preliminary data.</text>
</comment>
<dbReference type="InterPro" id="IPR043472">
    <property type="entry name" value="Macro_dom-like"/>
</dbReference>
<sequence length="176" mass="19392">MSFHVVKSRLAWLPESKLPKTGRALVIPANDHLWMISGPGMELKKQLGKEFELDAVRLGPVEPGEVVASSGAGTGYDHLLHAVVTGQDLQWQTGVGEKAAVALLERAVKMKLDELVVHPFYRGTHAARPDAAREMLTGFLRVMERGIPVKLVQVVVQDNDEQRLLQDLFLQLLANA</sequence>
<dbReference type="SUPFAM" id="SSF52949">
    <property type="entry name" value="Macro domain-like"/>
    <property type="match status" value="1"/>
</dbReference>
<organism evidence="1 2">
    <name type="scientific">Eiseniibacteriota bacterium</name>
    <dbReference type="NCBI Taxonomy" id="2212470"/>
    <lineage>
        <taxon>Bacteria</taxon>
        <taxon>Candidatus Eiseniibacteriota</taxon>
    </lineage>
</organism>
<dbReference type="Proteomes" id="UP000697710">
    <property type="component" value="Unassembled WGS sequence"/>
</dbReference>
<dbReference type="Gene3D" id="3.40.220.10">
    <property type="entry name" value="Leucine Aminopeptidase, subunit E, domain 1"/>
    <property type="match status" value="1"/>
</dbReference>
<protein>
    <recommendedName>
        <fullName evidence="3">Macro domain-containing protein</fullName>
    </recommendedName>
</protein>
<dbReference type="EMBL" id="JAGQHR010001063">
    <property type="protein sequence ID" value="MCA9730244.1"/>
    <property type="molecule type" value="Genomic_DNA"/>
</dbReference>
<evidence type="ECO:0000313" key="2">
    <source>
        <dbReference type="Proteomes" id="UP000697710"/>
    </source>
</evidence>
<gene>
    <name evidence="1" type="ORF">KC729_21345</name>
</gene>
<accession>A0A956RT77</accession>
<reference evidence="1" key="1">
    <citation type="submission" date="2020-04" db="EMBL/GenBank/DDBJ databases">
        <authorList>
            <person name="Zhang T."/>
        </authorList>
    </citation>
    <scope>NUCLEOTIDE SEQUENCE</scope>
    <source>
        <strain evidence="1">HKST-UBA01</strain>
    </source>
</reference>
<evidence type="ECO:0008006" key="3">
    <source>
        <dbReference type="Google" id="ProtNLM"/>
    </source>
</evidence>